<dbReference type="InterPro" id="IPR006076">
    <property type="entry name" value="FAD-dep_OxRdtase"/>
</dbReference>
<keyword evidence="10" id="KW-1185">Reference proteome</keyword>
<dbReference type="PRINTS" id="PR01001">
    <property type="entry name" value="FADG3PDH"/>
</dbReference>
<dbReference type="RefSeq" id="WP_416342598.1">
    <property type="nucleotide sequence ID" value="NZ_JALQCY010000001.1"/>
</dbReference>
<name>A0ABT0IZS1_9MICO</name>
<dbReference type="SUPFAM" id="SSF54373">
    <property type="entry name" value="FAD-linked reductases, C-terminal domain"/>
    <property type="match status" value="1"/>
</dbReference>
<dbReference type="PROSITE" id="PS00978">
    <property type="entry name" value="FAD_G3PDH_2"/>
    <property type="match status" value="1"/>
</dbReference>
<dbReference type="SUPFAM" id="SSF51905">
    <property type="entry name" value="FAD/NAD(P)-binding domain"/>
    <property type="match status" value="1"/>
</dbReference>
<dbReference type="EMBL" id="JALQCY010000001">
    <property type="protein sequence ID" value="MCK9792747.1"/>
    <property type="molecule type" value="Genomic_DNA"/>
</dbReference>
<feature type="domain" description="FAD dependent oxidoreductase" evidence="7">
    <location>
        <begin position="29"/>
        <end position="392"/>
    </location>
</feature>
<dbReference type="InterPro" id="IPR036188">
    <property type="entry name" value="FAD/NAD-bd_sf"/>
</dbReference>
<keyword evidence="5 6" id="KW-0560">Oxidoreductase</keyword>
<evidence type="ECO:0000256" key="6">
    <source>
        <dbReference type="RuleBase" id="RU361217"/>
    </source>
</evidence>
<feature type="domain" description="Alpha-glycerophosphate oxidase C-terminal" evidence="8">
    <location>
        <begin position="412"/>
        <end position="537"/>
    </location>
</feature>
<dbReference type="InterPro" id="IPR031656">
    <property type="entry name" value="DAO_C"/>
</dbReference>
<evidence type="ECO:0000313" key="10">
    <source>
        <dbReference type="Proteomes" id="UP001651050"/>
    </source>
</evidence>
<protein>
    <recommendedName>
        <fullName evidence="6">Glycerol-3-phosphate dehydrogenase</fullName>
        <ecNumber evidence="6">1.1.5.3</ecNumber>
    </recommendedName>
</protein>
<dbReference type="PANTHER" id="PTHR11985">
    <property type="entry name" value="GLYCEROL-3-PHOSPHATE DEHYDROGENASE"/>
    <property type="match status" value="1"/>
</dbReference>
<comment type="cofactor">
    <cofactor evidence="1 6">
        <name>FAD</name>
        <dbReference type="ChEBI" id="CHEBI:57692"/>
    </cofactor>
</comment>
<evidence type="ECO:0000256" key="2">
    <source>
        <dbReference type="ARBA" id="ARBA00007330"/>
    </source>
</evidence>
<evidence type="ECO:0000256" key="1">
    <source>
        <dbReference type="ARBA" id="ARBA00001974"/>
    </source>
</evidence>
<accession>A0ABT0IZS1</accession>
<evidence type="ECO:0000256" key="3">
    <source>
        <dbReference type="ARBA" id="ARBA00022630"/>
    </source>
</evidence>
<organism evidence="9 10">
    <name type="scientific">Isoptericola peretonis</name>
    <dbReference type="NCBI Taxonomy" id="2918523"/>
    <lineage>
        <taxon>Bacteria</taxon>
        <taxon>Bacillati</taxon>
        <taxon>Actinomycetota</taxon>
        <taxon>Actinomycetes</taxon>
        <taxon>Micrococcales</taxon>
        <taxon>Promicromonosporaceae</taxon>
        <taxon>Isoptericola</taxon>
    </lineage>
</organism>
<proteinExistence type="inferred from homology"/>
<dbReference type="InterPro" id="IPR038299">
    <property type="entry name" value="DAO_C_sf"/>
</dbReference>
<reference evidence="9 10" key="1">
    <citation type="submission" date="2022-02" db="EMBL/GenBank/DDBJ databases">
        <title>The car tank lid bacteriome: a reservoir of bacteria with potential in bioremediation of fuel.</title>
        <authorList>
            <person name="Vidal-Verdu A."/>
            <person name="Gomez-Martinez D."/>
            <person name="Latorre-Perez A."/>
            <person name="Pereto J."/>
            <person name="Porcar M."/>
        </authorList>
    </citation>
    <scope>NUCLEOTIDE SEQUENCE [LARGE SCALE GENOMIC DNA]</scope>
    <source>
        <strain evidence="9 10">4D.3</strain>
    </source>
</reference>
<evidence type="ECO:0000256" key="5">
    <source>
        <dbReference type="ARBA" id="ARBA00023002"/>
    </source>
</evidence>
<keyword evidence="4" id="KW-0274">FAD</keyword>
<evidence type="ECO:0000313" key="9">
    <source>
        <dbReference type="EMBL" id="MCK9792747.1"/>
    </source>
</evidence>
<dbReference type="Proteomes" id="UP001651050">
    <property type="component" value="Unassembled WGS sequence"/>
</dbReference>
<comment type="catalytic activity">
    <reaction evidence="6">
        <text>a quinone + sn-glycerol 3-phosphate = dihydroxyacetone phosphate + a quinol</text>
        <dbReference type="Rhea" id="RHEA:18977"/>
        <dbReference type="ChEBI" id="CHEBI:24646"/>
        <dbReference type="ChEBI" id="CHEBI:57597"/>
        <dbReference type="ChEBI" id="CHEBI:57642"/>
        <dbReference type="ChEBI" id="CHEBI:132124"/>
        <dbReference type="EC" id="1.1.5.3"/>
    </reaction>
</comment>
<dbReference type="InterPro" id="IPR000447">
    <property type="entry name" value="G3P_DH_FAD-dep"/>
</dbReference>
<keyword evidence="3 6" id="KW-0285">Flavoprotein</keyword>
<gene>
    <name evidence="9" type="ORF">M1843_03175</name>
</gene>
<sequence>MASTRLTAESRQQALSALRGSQTPSGELDILVVGGGVTGAGIALDAATRGLSTAIVEAQDWASGTSSRSSKLVHGGLRYLQMLDFHLVKEALTERDLLLKDIAPHLVKPVPFLYPLEHRVWERAYVGAGIALYDTLASLAPGRRAMPLHRHLSRRQLERKFPDLAHDAAIGAVQYWDASVDDARLVSTLVRTAVSYGAHAASRTQVVGLTKGATGAVNGAELVDLETGEEITVRARHVINATGVWTEDTEALAGDTGGLRVLASKGVHIVVPRERIKGTVGLILQTEKSVLFVIPWSRYWVVGTTDTPWDQDPRHPVATAQDVDYVLDHANAVLAHPLSRDDVIGTYAGLRPLLQPGTKEGTSSAKVSREHTVASPVPGLTVIAGGKLTTYRVMAKDAVDFAIGQRAAALPSITHQIPLLGAVGLQATRRLARTWAAKYGWKPPMVDHLLHRYGSSLRQLVDLCEQDPSLAEPLEHAPAYLRAEIHFGVSHEGALHLEDLLLHRTRLVYEVADRGLAALPEIADIAAPLLGWDDATRQAEIDAYAARAQAEDAAELEPDDASAEAVRLRAPDVAAMQPLRG</sequence>
<dbReference type="Pfam" id="PF16901">
    <property type="entry name" value="DAO_C"/>
    <property type="match status" value="1"/>
</dbReference>
<dbReference type="EC" id="1.1.5.3" evidence="6"/>
<dbReference type="PROSITE" id="PS00977">
    <property type="entry name" value="FAD_G3PDH_1"/>
    <property type="match status" value="1"/>
</dbReference>
<evidence type="ECO:0000259" key="7">
    <source>
        <dbReference type="Pfam" id="PF01266"/>
    </source>
</evidence>
<dbReference type="PANTHER" id="PTHR11985:SF31">
    <property type="entry name" value="GLYCEROL-3-PHOSPHATE DEHYDROGENASE 2"/>
    <property type="match status" value="1"/>
</dbReference>
<dbReference type="Gene3D" id="1.10.8.870">
    <property type="entry name" value="Alpha-glycerophosphate oxidase, cap domain"/>
    <property type="match status" value="1"/>
</dbReference>
<dbReference type="Pfam" id="PF01266">
    <property type="entry name" value="DAO"/>
    <property type="match status" value="1"/>
</dbReference>
<dbReference type="Gene3D" id="3.30.9.10">
    <property type="entry name" value="D-Amino Acid Oxidase, subunit A, domain 2"/>
    <property type="match status" value="1"/>
</dbReference>
<evidence type="ECO:0000256" key="4">
    <source>
        <dbReference type="ARBA" id="ARBA00022827"/>
    </source>
</evidence>
<dbReference type="Gene3D" id="3.50.50.60">
    <property type="entry name" value="FAD/NAD(P)-binding domain"/>
    <property type="match status" value="1"/>
</dbReference>
<comment type="similarity">
    <text evidence="2 6">Belongs to the FAD-dependent glycerol-3-phosphate dehydrogenase family.</text>
</comment>
<comment type="caution">
    <text evidence="9">The sequence shown here is derived from an EMBL/GenBank/DDBJ whole genome shotgun (WGS) entry which is preliminary data.</text>
</comment>
<evidence type="ECO:0000259" key="8">
    <source>
        <dbReference type="Pfam" id="PF16901"/>
    </source>
</evidence>